<feature type="region of interest" description="Disordered" evidence="3">
    <location>
        <begin position="501"/>
        <end position="546"/>
    </location>
</feature>
<dbReference type="EMBL" id="KV419409">
    <property type="protein sequence ID" value="KZS92675.1"/>
    <property type="molecule type" value="Genomic_DNA"/>
</dbReference>
<dbReference type="Pfam" id="PF13855">
    <property type="entry name" value="LRR_8"/>
    <property type="match status" value="1"/>
</dbReference>
<accession>A0A164TVS5</accession>
<protein>
    <submittedName>
        <fullName evidence="4">RNI-like protein</fullName>
    </submittedName>
</protein>
<evidence type="ECO:0000256" key="1">
    <source>
        <dbReference type="ARBA" id="ARBA00022614"/>
    </source>
</evidence>
<dbReference type="GO" id="GO:0005737">
    <property type="term" value="C:cytoplasm"/>
    <property type="evidence" value="ECO:0007669"/>
    <property type="project" value="TreeGrafter"/>
</dbReference>
<dbReference type="AlphaFoldDB" id="A0A164TVS5"/>
<sequence>MSHIPRPASPRKSTTGTLSNRNPSSLGRTVAASTPTRKPNPFGNSPRATPSTIRNVRSRANLSEKPDTEITEDTHSSSHLSVRDAIARKRAEAKKAQASRAAGDAEDAVWNGGRGSPDKPAEQDDGMDLKRWNVVETIDRARLTGSLNISSRLLHSIPQYLFESHLGIVPEPLKNAPPEEHTARSGSGKTISSWQAQDLSVLKARDNSILEIQPEIALFGSLKLLDLHNNKLTSLPDCITDLVYLTNLDLSQNLLTSLPRNLASLPMLAALSVSHNRLPYISFDLEVTSTPRSYQDSFFTQVVPRATVPFPQLAILDAAHNLLTGESMKDAPFPKALTKVDLSGNKLGNARELFQRLAQLHELRTLLLQSCGFDLQTFASPVVTLDSQKPFPRLELLDMMDSGITPEQIKPFLSDLAYSCDVNEERKPGDIQFILHQQVKKEQWEIDIERRISRKQSVRNLASSNKETTVTIPAPPPALKESWELEAEQGLLTEGGRRRARAIAAQQNKEKEAQAPVHSVPSEPELSPKPTTACSRSPSPNRVPSLSAHYTQSTLTLQLPSSNPRPKAHARAFSLVANLEPSGSKEDLLVPNPTLPLSLISQQSFSKTLRVLTLSNRRVDTSFMLPESTENLLPALDELNMDGCSLNDTVVISQDGLSGTRSEPLLQVIARLFPSLSTLNLSYNLLTTLNGADALIIPDWDKRRKGLKVFRLQGNRLADIEALEAVAEGWKDEKKVDGWRLEELDLRENEIAKLPPTLGLLPLDVLLVEGNLFRVPGRRVWEREGTKGLLLWLKQRIA</sequence>
<dbReference type="PANTHER" id="PTHR15454:SF56">
    <property type="entry name" value="PROTEIN PHOSPHATASE 1 REGULATORY SUBUNIT 7-RELATED"/>
    <property type="match status" value="1"/>
</dbReference>
<dbReference type="Gene3D" id="3.80.10.10">
    <property type="entry name" value="Ribonuclease Inhibitor"/>
    <property type="match status" value="3"/>
</dbReference>
<dbReference type="PANTHER" id="PTHR15454">
    <property type="entry name" value="NISCHARIN RELATED"/>
    <property type="match status" value="1"/>
</dbReference>
<keyword evidence="2" id="KW-0677">Repeat</keyword>
<dbReference type="OrthoDB" id="1517790at2759"/>
<feature type="compositionally biased region" description="Polar residues" evidence="3">
    <location>
        <begin position="11"/>
        <end position="61"/>
    </location>
</feature>
<dbReference type="InterPro" id="IPR001611">
    <property type="entry name" value="Leu-rich_rpt"/>
</dbReference>
<dbReference type="SUPFAM" id="SSF52058">
    <property type="entry name" value="L domain-like"/>
    <property type="match status" value="1"/>
</dbReference>
<dbReference type="SMART" id="SM00369">
    <property type="entry name" value="LRR_TYP"/>
    <property type="match status" value="4"/>
</dbReference>
<keyword evidence="1" id="KW-0433">Leucine-rich repeat</keyword>
<feature type="compositionally biased region" description="Basic and acidic residues" evidence="3">
    <location>
        <begin position="62"/>
        <end position="95"/>
    </location>
</feature>
<feature type="compositionally biased region" description="Basic and acidic residues" evidence="3">
    <location>
        <begin position="116"/>
        <end position="125"/>
    </location>
</feature>
<evidence type="ECO:0000256" key="3">
    <source>
        <dbReference type="SAM" id="MobiDB-lite"/>
    </source>
</evidence>
<dbReference type="InterPro" id="IPR003591">
    <property type="entry name" value="Leu-rich_rpt_typical-subtyp"/>
</dbReference>
<evidence type="ECO:0000313" key="4">
    <source>
        <dbReference type="EMBL" id="KZS92675.1"/>
    </source>
</evidence>
<dbReference type="STRING" id="1314777.A0A164TVS5"/>
<gene>
    <name evidence="4" type="ORF">SISNIDRAFT_486193</name>
</gene>
<dbReference type="PROSITE" id="PS51450">
    <property type="entry name" value="LRR"/>
    <property type="match status" value="4"/>
</dbReference>
<dbReference type="Proteomes" id="UP000076722">
    <property type="component" value="Unassembled WGS sequence"/>
</dbReference>
<feature type="region of interest" description="Disordered" evidence="3">
    <location>
        <begin position="1"/>
        <end position="125"/>
    </location>
</feature>
<dbReference type="InterPro" id="IPR032675">
    <property type="entry name" value="LRR_dom_sf"/>
</dbReference>
<proteinExistence type="predicted"/>
<evidence type="ECO:0000313" key="5">
    <source>
        <dbReference type="Proteomes" id="UP000076722"/>
    </source>
</evidence>
<organism evidence="4 5">
    <name type="scientific">Sistotremastrum niveocremeum HHB9708</name>
    <dbReference type="NCBI Taxonomy" id="1314777"/>
    <lineage>
        <taxon>Eukaryota</taxon>
        <taxon>Fungi</taxon>
        <taxon>Dikarya</taxon>
        <taxon>Basidiomycota</taxon>
        <taxon>Agaricomycotina</taxon>
        <taxon>Agaricomycetes</taxon>
        <taxon>Sistotremastrales</taxon>
        <taxon>Sistotremastraceae</taxon>
        <taxon>Sertulicium</taxon>
        <taxon>Sertulicium niveocremeum</taxon>
    </lineage>
</organism>
<reference evidence="4 5" key="1">
    <citation type="journal article" date="2016" name="Mol. Biol. Evol.">
        <title>Comparative Genomics of Early-Diverging Mushroom-Forming Fungi Provides Insights into the Origins of Lignocellulose Decay Capabilities.</title>
        <authorList>
            <person name="Nagy L.G."/>
            <person name="Riley R."/>
            <person name="Tritt A."/>
            <person name="Adam C."/>
            <person name="Daum C."/>
            <person name="Floudas D."/>
            <person name="Sun H."/>
            <person name="Yadav J.S."/>
            <person name="Pangilinan J."/>
            <person name="Larsson K.H."/>
            <person name="Matsuura K."/>
            <person name="Barry K."/>
            <person name="Labutti K."/>
            <person name="Kuo R."/>
            <person name="Ohm R.A."/>
            <person name="Bhattacharya S.S."/>
            <person name="Shirouzu T."/>
            <person name="Yoshinaga Y."/>
            <person name="Martin F.M."/>
            <person name="Grigoriev I.V."/>
            <person name="Hibbett D.S."/>
        </authorList>
    </citation>
    <scope>NUCLEOTIDE SEQUENCE [LARGE SCALE GENOMIC DNA]</scope>
    <source>
        <strain evidence="4 5">HHB9708</strain>
    </source>
</reference>
<name>A0A164TVS5_9AGAM</name>
<feature type="compositionally biased region" description="Polar residues" evidence="3">
    <location>
        <begin position="529"/>
        <end position="546"/>
    </location>
</feature>
<evidence type="ECO:0000256" key="2">
    <source>
        <dbReference type="ARBA" id="ARBA00022737"/>
    </source>
</evidence>
<keyword evidence="5" id="KW-1185">Reference proteome</keyword>